<dbReference type="SMART" id="SM01174">
    <property type="entry name" value="DUF4205"/>
    <property type="match status" value="1"/>
</dbReference>
<dbReference type="GO" id="GO:0004843">
    <property type="term" value="F:cysteine-type deubiquitinase activity"/>
    <property type="evidence" value="ECO:0007669"/>
    <property type="project" value="UniProtKB-UniRule"/>
</dbReference>
<keyword evidence="2" id="KW-0833">Ubl conjugation pathway</keyword>
<comment type="function">
    <text evidence="2">Hydrolase that can remove 'Lys-48'-linked conjugated ubiquitin from proteins.</text>
</comment>
<organism evidence="5">
    <name type="scientific">Clastoptera arizonana</name>
    <name type="common">Arizona spittle bug</name>
    <dbReference type="NCBI Taxonomy" id="38151"/>
    <lineage>
        <taxon>Eukaryota</taxon>
        <taxon>Metazoa</taxon>
        <taxon>Ecdysozoa</taxon>
        <taxon>Arthropoda</taxon>
        <taxon>Hexapoda</taxon>
        <taxon>Insecta</taxon>
        <taxon>Pterygota</taxon>
        <taxon>Neoptera</taxon>
        <taxon>Paraneoptera</taxon>
        <taxon>Hemiptera</taxon>
        <taxon>Auchenorrhyncha</taxon>
        <taxon>Cercopoidea</taxon>
        <taxon>Clastopteridae</taxon>
        <taxon>Clastoptera</taxon>
    </lineage>
</organism>
<proteinExistence type="inferred from homology"/>
<keyword evidence="2" id="KW-0788">Thiol protease</keyword>
<feature type="region of interest" description="Disordered" evidence="3">
    <location>
        <begin position="1"/>
        <end position="37"/>
    </location>
</feature>
<evidence type="ECO:0000313" key="5">
    <source>
        <dbReference type="EMBL" id="JAS13415.1"/>
    </source>
</evidence>
<feature type="domain" description="Deubiquitinating enzyme MINDY-3/4 conserved" evidence="4">
    <location>
        <begin position="282"/>
        <end position="617"/>
    </location>
</feature>
<dbReference type="PANTHER" id="PTHR12473:SF8">
    <property type="entry name" value="UBIQUITIN CARBOXYL-TERMINAL HYDROLASE MINDY-4-RELATED"/>
    <property type="match status" value="1"/>
</dbReference>
<dbReference type="GO" id="GO:0071108">
    <property type="term" value="P:protein K48-linked deubiquitination"/>
    <property type="evidence" value="ECO:0007669"/>
    <property type="project" value="InterPro"/>
</dbReference>
<dbReference type="Pfam" id="PF13898">
    <property type="entry name" value="MINDY-3_4_CD"/>
    <property type="match status" value="1"/>
</dbReference>
<name>A0A1B6CJA8_9HEMI</name>
<comment type="catalytic activity">
    <reaction evidence="2">
        <text>Thiol-dependent hydrolysis of ester, thioester, amide, peptide and isopeptide bonds formed by the C-terminal Gly of ubiquitin (a 76-residue protein attached to proteins as an intracellular targeting signal).</text>
        <dbReference type="EC" id="3.4.19.12"/>
    </reaction>
</comment>
<comment type="similarity">
    <text evidence="1 2">Belongs to the MINDY deubiquitinase family. FAM188 subfamily.</text>
</comment>
<feature type="compositionally biased region" description="Basic and acidic residues" evidence="3">
    <location>
        <begin position="27"/>
        <end position="37"/>
    </location>
</feature>
<evidence type="ECO:0000256" key="2">
    <source>
        <dbReference type="RuleBase" id="RU367088"/>
    </source>
</evidence>
<evidence type="ECO:0000256" key="1">
    <source>
        <dbReference type="ARBA" id="ARBA00011074"/>
    </source>
</evidence>
<evidence type="ECO:0000259" key="4">
    <source>
        <dbReference type="SMART" id="SM01174"/>
    </source>
</evidence>
<gene>
    <name evidence="5" type="ORF">g.20496</name>
</gene>
<protein>
    <recommendedName>
        <fullName evidence="2">Ubiquitin carboxyl-terminal hydrolase MINDY</fullName>
        <ecNumber evidence="2">3.4.19.12</ecNumber>
    </recommendedName>
</protein>
<dbReference type="InterPro" id="IPR039785">
    <property type="entry name" value="MINY3/4"/>
</dbReference>
<dbReference type="PANTHER" id="PTHR12473">
    <property type="entry name" value="UBIQUITIN CARBOXYL-TERMINAL HYDROLASE MINDY-4-RELATED"/>
    <property type="match status" value="1"/>
</dbReference>
<dbReference type="AlphaFoldDB" id="A0A1B6CJA8"/>
<keyword evidence="2" id="KW-0645">Protease</keyword>
<feature type="compositionally biased region" description="Polar residues" evidence="3">
    <location>
        <begin position="10"/>
        <end position="26"/>
    </location>
</feature>
<feature type="region of interest" description="Disordered" evidence="3">
    <location>
        <begin position="111"/>
        <end position="132"/>
    </location>
</feature>
<dbReference type="EC" id="3.4.19.12" evidence="2"/>
<dbReference type="InterPro" id="IPR025257">
    <property type="entry name" value="MINDY-3/4_CD"/>
</dbReference>
<sequence>MHPFLRKHLNSTSTSSGQRNTAQNRGKNNEKSNSEASLKEYEETIKETMEYNRAHPRVYNKKLDETPLRMKEGILLESIKASVDSSVYCNKNRLGPDKENTFQCLKRSRSTSSMGINNSMPSLGDTNEGCDSTMNKSRSINIPHQLNISLDLESSQHGTEYEPTKGEEFSDSIVESGVGCSAYLVNDTKPLISCNQDTNLSDGDNRVLSDSSSDEKCFDDNEISKCNEKYTKEALILNRGYECSRNSNLKTFSKPNECVDVLSENGPDGFKYVDMKVVMDLKKLLLGSALDSFSRQWMCQSFILNSNPKLQYGFIQNKGGACGVLAPVQGFLLKALLFSSPPITNNTHPLRPDAQEVKSALIQAICDILWQAGNYNRAVLVCFSEESHLESTHFYNTDNLTELLCYKTFTSIQELQATVEKYLFLFTSREGQGCLLFIIAVILSRGIKQVIEDMDDESCELIANNGTCALELVTLLLTGRAVSNVFDNNIQLDSCILKGVTKRSDIGFLSLYEHYDSCQVGSFLKTPRHPIWIINSTNHFSLIFSICKQLVSDWRAEKQFQLYHYDGLNFPNDEVILFLDTKGLESSDFKAKKEEDEPILNLCVRTKWKEAAIQWTTNINK</sequence>
<evidence type="ECO:0000256" key="3">
    <source>
        <dbReference type="SAM" id="MobiDB-lite"/>
    </source>
</evidence>
<accession>A0A1B6CJA8</accession>
<reference evidence="5" key="1">
    <citation type="submission" date="2015-12" db="EMBL/GenBank/DDBJ databases">
        <title>De novo transcriptome assembly of four potential Pierce s Disease insect vectors from Arizona vineyards.</title>
        <authorList>
            <person name="Tassone E.E."/>
        </authorList>
    </citation>
    <scope>NUCLEOTIDE SEQUENCE</scope>
</reference>
<dbReference type="GO" id="GO:0006508">
    <property type="term" value="P:proteolysis"/>
    <property type="evidence" value="ECO:0007669"/>
    <property type="project" value="UniProtKB-KW"/>
</dbReference>
<keyword evidence="2" id="KW-0378">Hydrolase</keyword>
<dbReference type="GO" id="GO:1990380">
    <property type="term" value="F:K48-linked deubiquitinase activity"/>
    <property type="evidence" value="ECO:0007669"/>
    <property type="project" value="UniProtKB-UniRule"/>
</dbReference>
<dbReference type="EMBL" id="GEDC01023883">
    <property type="protein sequence ID" value="JAS13415.1"/>
    <property type="molecule type" value="Transcribed_RNA"/>
</dbReference>